<gene>
    <name evidence="2" type="ORF">GRI97_01560</name>
</gene>
<sequence>MAGAYSDAMLRRQTPSLSLPDLWLISDARNDAGLERALRRLPRGAGFIFRHYHLPDAQRRARFQMLARICAARGIAVFLAGTPQQARRWGAHGSYGPPLPSTNRLATAHGLPDIATANRTGAAAILLSPVFPTRSHPGGKTLGVLRFRLLARRAQMPVIALGGMTPVSARRLRGHGWAAIDGLACRDS</sequence>
<dbReference type="Gene3D" id="3.20.20.70">
    <property type="entry name" value="Aldolase class I"/>
    <property type="match status" value="1"/>
</dbReference>
<keyword evidence="3" id="KW-1185">Reference proteome</keyword>
<dbReference type="OrthoDB" id="8446047at2"/>
<dbReference type="AlphaFoldDB" id="A0A6I4TP06"/>
<dbReference type="InterPro" id="IPR013785">
    <property type="entry name" value="Aldolase_TIM"/>
</dbReference>
<protein>
    <submittedName>
        <fullName evidence="2">Thiamine phosphate synthase</fullName>
    </submittedName>
</protein>
<name>A0A6I4TP06_9SPHN</name>
<organism evidence="2 3">
    <name type="scientific">Croceibacterium xixiisoli</name>
    <dbReference type="NCBI Taxonomy" id="1476466"/>
    <lineage>
        <taxon>Bacteria</taxon>
        <taxon>Pseudomonadati</taxon>
        <taxon>Pseudomonadota</taxon>
        <taxon>Alphaproteobacteria</taxon>
        <taxon>Sphingomonadales</taxon>
        <taxon>Erythrobacteraceae</taxon>
        <taxon>Croceibacterium</taxon>
    </lineage>
</organism>
<proteinExistence type="predicted"/>
<accession>A0A6I4TP06</accession>
<reference evidence="2 3" key="1">
    <citation type="submission" date="2019-12" db="EMBL/GenBank/DDBJ databases">
        <title>Genomic-based taxomic classification of the family Erythrobacteraceae.</title>
        <authorList>
            <person name="Xu L."/>
        </authorList>
    </citation>
    <scope>NUCLEOTIDE SEQUENCE [LARGE SCALE GENOMIC DNA]</scope>
    <source>
        <strain evidence="2 3">S36</strain>
    </source>
</reference>
<dbReference type="EMBL" id="WTYJ01000001">
    <property type="protein sequence ID" value="MXO97674.1"/>
    <property type="molecule type" value="Genomic_DNA"/>
</dbReference>
<comment type="caution">
    <text evidence="2">The sequence shown here is derived from an EMBL/GenBank/DDBJ whole genome shotgun (WGS) entry which is preliminary data.</text>
</comment>
<dbReference type="InterPro" id="IPR022998">
    <property type="entry name" value="ThiamineP_synth_TenI"/>
</dbReference>
<dbReference type="CDD" id="cd00564">
    <property type="entry name" value="TMP_TenI"/>
    <property type="match status" value="1"/>
</dbReference>
<dbReference type="SUPFAM" id="SSF51391">
    <property type="entry name" value="Thiamin phosphate synthase"/>
    <property type="match status" value="1"/>
</dbReference>
<dbReference type="InterPro" id="IPR036206">
    <property type="entry name" value="ThiamineP_synth_sf"/>
</dbReference>
<dbReference type="RefSeq" id="WP_161389386.1">
    <property type="nucleotide sequence ID" value="NZ_JBHSCP010000001.1"/>
</dbReference>
<evidence type="ECO:0000313" key="2">
    <source>
        <dbReference type="EMBL" id="MXO97674.1"/>
    </source>
</evidence>
<dbReference type="GO" id="GO:0009228">
    <property type="term" value="P:thiamine biosynthetic process"/>
    <property type="evidence" value="ECO:0007669"/>
    <property type="project" value="UniProtKB-KW"/>
</dbReference>
<dbReference type="Proteomes" id="UP000469430">
    <property type="component" value="Unassembled WGS sequence"/>
</dbReference>
<evidence type="ECO:0000313" key="3">
    <source>
        <dbReference type="Proteomes" id="UP000469430"/>
    </source>
</evidence>
<dbReference type="Pfam" id="PF02581">
    <property type="entry name" value="TMP-TENI"/>
    <property type="match status" value="1"/>
</dbReference>
<feature type="domain" description="Thiamine phosphate synthase/TenI" evidence="1">
    <location>
        <begin position="107"/>
        <end position="178"/>
    </location>
</feature>
<evidence type="ECO:0000259" key="1">
    <source>
        <dbReference type="Pfam" id="PF02581"/>
    </source>
</evidence>